<dbReference type="Proteomes" id="UP000265520">
    <property type="component" value="Unassembled WGS sequence"/>
</dbReference>
<gene>
    <name evidence="2" type="ORF">A2U01_0002328</name>
</gene>
<keyword evidence="3" id="KW-1185">Reference proteome</keyword>
<name>A0A392M2T8_9FABA</name>
<dbReference type="EMBL" id="LXQA010002418">
    <property type="protein sequence ID" value="MCH81539.1"/>
    <property type="molecule type" value="Genomic_DNA"/>
</dbReference>
<protein>
    <submittedName>
        <fullName evidence="2">Uncharacterized protein</fullName>
    </submittedName>
</protein>
<feature type="region of interest" description="Disordered" evidence="1">
    <location>
        <begin position="190"/>
        <end position="223"/>
    </location>
</feature>
<feature type="non-terminal residue" evidence="2">
    <location>
        <position position="1"/>
    </location>
</feature>
<reference evidence="2 3" key="1">
    <citation type="journal article" date="2018" name="Front. Plant Sci.">
        <title>Red Clover (Trifolium pratense) and Zigzag Clover (T. medium) - A Picture of Genomic Similarities and Differences.</title>
        <authorList>
            <person name="Dluhosova J."/>
            <person name="Istvanek J."/>
            <person name="Nedelnik J."/>
            <person name="Repkova J."/>
        </authorList>
    </citation>
    <scope>NUCLEOTIDE SEQUENCE [LARGE SCALE GENOMIC DNA]</scope>
    <source>
        <strain evidence="3">cv. 10/8</strain>
        <tissue evidence="2">Leaf</tissue>
    </source>
</reference>
<comment type="caution">
    <text evidence="2">The sequence shown here is derived from an EMBL/GenBank/DDBJ whole genome shotgun (WGS) entry which is preliminary data.</text>
</comment>
<evidence type="ECO:0000313" key="3">
    <source>
        <dbReference type="Proteomes" id="UP000265520"/>
    </source>
</evidence>
<evidence type="ECO:0000313" key="2">
    <source>
        <dbReference type="EMBL" id="MCH81539.1"/>
    </source>
</evidence>
<proteinExistence type="predicted"/>
<feature type="region of interest" description="Disordered" evidence="1">
    <location>
        <begin position="1"/>
        <end position="34"/>
    </location>
</feature>
<feature type="compositionally biased region" description="Basic and acidic residues" evidence="1">
    <location>
        <begin position="1"/>
        <end position="16"/>
    </location>
</feature>
<organism evidence="2 3">
    <name type="scientific">Trifolium medium</name>
    <dbReference type="NCBI Taxonomy" id="97028"/>
    <lineage>
        <taxon>Eukaryota</taxon>
        <taxon>Viridiplantae</taxon>
        <taxon>Streptophyta</taxon>
        <taxon>Embryophyta</taxon>
        <taxon>Tracheophyta</taxon>
        <taxon>Spermatophyta</taxon>
        <taxon>Magnoliopsida</taxon>
        <taxon>eudicotyledons</taxon>
        <taxon>Gunneridae</taxon>
        <taxon>Pentapetalae</taxon>
        <taxon>rosids</taxon>
        <taxon>fabids</taxon>
        <taxon>Fabales</taxon>
        <taxon>Fabaceae</taxon>
        <taxon>Papilionoideae</taxon>
        <taxon>50 kb inversion clade</taxon>
        <taxon>NPAAA clade</taxon>
        <taxon>Hologalegina</taxon>
        <taxon>IRL clade</taxon>
        <taxon>Trifolieae</taxon>
        <taxon>Trifolium</taxon>
    </lineage>
</organism>
<accession>A0A392M2T8</accession>
<dbReference type="AlphaFoldDB" id="A0A392M2T8"/>
<sequence length="320" mass="34808">IDRCALAKKSGSDVIRRGSRSSAQRVEEKKGQEGSRQADFLNAIFKETSTSREKFGLSVGVGSEFGADCQQEFDKTVNIGVESKRDGVTCEEEPLASLIAVPAGTIGATSHVDLEGVRGVFVEDDPIDVQNNNFQMVESSSSESLDLSSDGQIKSPFPYIQNSKAKSKSLVTHMGTPKCFQIIEAAKGGKSRVRKKKGNNGSEKGNDVGGQQQSNEEVDESRVESRIAVEFDSSCRTPLPSSSGVDLLLMEDGSKTPISPESLVYGEVLLQNEAAKLLEIQKTVGFTFEVEDRDVCEKMVEDELRDRAQKVERETVNGDQ</sequence>
<evidence type="ECO:0000256" key="1">
    <source>
        <dbReference type="SAM" id="MobiDB-lite"/>
    </source>
</evidence>